<proteinExistence type="predicted"/>
<evidence type="ECO:0000256" key="1">
    <source>
        <dbReference type="ARBA" id="ARBA00001927"/>
    </source>
</evidence>
<dbReference type="Gene3D" id="3.30.70.20">
    <property type="match status" value="1"/>
</dbReference>
<evidence type="ECO:0000256" key="3">
    <source>
        <dbReference type="ARBA" id="ARBA00022723"/>
    </source>
</evidence>
<evidence type="ECO:0000313" key="9">
    <source>
        <dbReference type="Proteomes" id="UP000019753"/>
    </source>
</evidence>
<keyword evidence="9" id="KW-1185">Reference proteome</keyword>
<reference evidence="8 9" key="1">
    <citation type="submission" date="2014-01" db="EMBL/GenBank/DDBJ databases">
        <title>Actinotalea ferrariae CF5-4.</title>
        <authorList>
            <person name="Chen F."/>
            <person name="Li Y."/>
            <person name="Wang G."/>
        </authorList>
    </citation>
    <scope>NUCLEOTIDE SEQUENCE [LARGE SCALE GENOMIC DNA]</scope>
    <source>
        <strain evidence="8 9">CF5-4</strain>
    </source>
</reference>
<dbReference type="PANTHER" id="PTHR36923">
    <property type="entry name" value="FERREDOXIN"/>
    <property type="match status" value="1"/>
</dbReference>
<protein>
    <submittedName>
        <fullName evidence="8">Ferredoxin</fullName>
    </submittedName>
</protein>
<dbReference type="GO" id="GO:0051538">
    <property type="term" value="F:3 iron, 4 sulfur cluster binding"/>
    <property type="evidence" value="ECO:0007669"/>
    <property type="project" value="UniProtKB-KW"/>
</dbReference>
<evidence type="ECO:0000256" key="6">
    <source>
        <dbReference type="ARBA" id="ARBA00023014"/>
    </source>
</evidence>
<evidence type="ECO:0000256" key="4">
    <source>
        <dbReference type="ARBA" id="ARBA00022982"/>
    </source>
</evidence>
<keyword evidence="5" id="KW-0408">Iron</keyword>
<evidence type="ECO:0000313" key="8">
    <source>
        <dbReference type="EMBL" id="EYR63337.1"/>
    </source>
</evidence>
<name>A0A021VW87_9CELL</name>
<comment type="cofactor">
    <cofactor evidence="1">
        <name>[3Fe-4S] cluster</name>
        <dbReference type="ChEBI" id="CHEBI:21137"/>
    </cofactor>
</comment>
<dbReference type="SUPFAM" id="SSF54862">
    <property type="entry name" value="4Fe-4S ferredoxins"/>
    <property type="match status" value="1"/>
</dbReference>
<dbReference type="AlphaFoldDB" id="A0A021VW87"/>
<dbReference type="InterPro" id="IPR051269">
    <property type="entry name" value="Fe-S_cluster_ET"/>
</dbReference>
<keyword evidence="7" id="KW-0003">3Fe-4S</keyword>
<comment type="caution">
    <text evidence="8">The sequence shown here is derived from an EMBL/GenBank/DDBJ whole genome shotgun (WGS) entry which is preliminary data.</text>
</comment>
<dbReference type="GO" id="GO:0046872">
    <property type="term" value="F:metal ion binding"/>
    <property type="evidence" value="ECO:0007669"/>
    <property type="project" value="UniProtKB-KW"/>
</dbReference>
<sequence>MEVHIDTAACAGHGVCEAIAPHVFEVDDDGKARVVPRTLEEEDRVDIGYAVNQCPEQALRLLG</sequence>
<dbReference type="OrthoDB" id="4741951at2"/>
<gene>
    <name evidence="8" type="ORF">N866_01315</name>
</gene>
<keyword evidence="4" id="KW-0249">Electron transport</keyword>
<keyword evidence="2" id="KW-0813">Transport</keyword>
<dbReference type="PANTHER" id="PTHR36923:SF3">
    <property type="entry name" value="FERREDOXIN"/>
    <property type="match status" value="1"/>
</dbReference>
<evidence type="ECO:0000256" key="7">
    <source>
        <dbReference type="ARBA" id="ARBA00023291"/>
    </source>
</evidence>
<organism evidence="8 9">
    <name type="scientific">Actinotalea ferrariae CF5-4</name>
    <dbReference type="NCBI Taxonomy" id="948458"/>
    <lineage>
        <taxon>Bacteria</taxon>
        <taxon>Bacillati</taxon>
        <taxon>Actinomycetota</taxon>
        <taxon>Actinomycetes</taxon>
        <taxon>Micrococcales</taxon>
        <taxon>Cellulomonadaceae</taxon>
        <taxon>Actinotalea</taxon>
    </lineage>
</organism>
<accession>A0A021VW87</accession>
<evidence type="ECO:0000256" key="5">
    <source>
        <dbReference type="ARBA" id="ARBA00023004"/>
    </source>
</evidence>
<dbReference type="Proteomes" id="UP000019753">
    <property type="component" value="Unassembled WGS sequence"/>
</dbReference>
<dbReference type="RefSeq" id="WP_034226202.1">
    <property type="nucleotide sequence ID" value="NZ_AXCW01000102.1"/>
</dbReference>
<dbReference type="EMBL" id="AXCW01000102">
    <property type="protein sequence ID" value="EYR63337.1"/>
    <property type="molecule type" value="Genomic_DNA"/>
</dbReference>
<keyword evidence="3" id="KW-0479">Metal-binding</keyword>
<keyword evidence="6" id="KW-0411">Iron-sulfur</keyword>
<dbReference type="Pfam" id="PF13459">
    <property type="entry name" value="Fer4_15"/>
    <property type="match status" value="1"/>
</dbReference>
<evidence type="ECO:0000256" key="2">
    <source>
        <dbReference type="ARBA" id="ARBA00022448"/>
    </source>
</evidence>